<dbReference type="Pfam" id="PF05198">
    <property type="entry name" value="IF3_N"/>
    <property type="match status" value="1"/>
</dbReference>
<dbReference type="PANTHER" id="PTHR10938">
    <property type="entry name" value="TRANSLATION INITIATION FACTOR IF-3"/>
    <property type="match status" value="1"/>
</dbReference>
<dbReference type="GO" id="GO:0016020">
    <property type="term" value="C:membrane"/>
    <property type="evidence" value="ECO:0007669"/>
    <property type="project" value="TreeGrafter"/>
</dbReference>
<name>A0A520X8T0_9DELT</name>
<dbReference type="GO" id="GO:0003743">
    <property type="term" value="F:translation initiation factor activity"/>
    <property type="evidence" value="ECO:0007669"/>
    <property type="project" value="UniProtKB-UniRule"/>
</dbReference>
<dbReference type="InterPro" id="IPR036788">
    <property type="entry name" value="T_IF-3_C_sf"/>
</dbReference>
<dbReference type="InterPro" id="IPR001288">
    <property type="entry name" value="Translation_initiation_fac_3"/>
</dbReference>
<comment type="subunit">
    <text evidence="4 6">Monomer.</text>
</comment>
<sequence length="195" mass="22371">MQKNNRTYINESIRAKEVRVIDENGKQAGIMPLYEAVKLAKEKLLDLVEVSEEAVPPVCRIMDFGKFKYEQNKKAQEAKKKQVVIHLKEVKFRPNTDEHDYNFKLKNAVSFLKDGNKVKLTVTFKGRELAHTELGIKVILRAIEDLKEFGVPEFPIKPDVKRTFSTIIVPVKTAKKTAEKDAVKTEKTKEQEKTA</sequence>
<dbReference type="SUPFAM" id="SSF54364">
    <property type="entry name" value="Translation initiation factor IF3, N-terminal domain"/>
    <property type="match status" value="1"/>
</dbReference>
<proteinExistence type="inferred from homology"/>
<gene>
    <name evidence="4" type="primary">infC</name>
    <name evidence="10" type="ORF">EVJ48_08660</name>
</gene>
<dbReference type="FunFam" id="3.30.110.10:FF:000001">
    <property type="entry name" value="Translation initiation factor IF-3"/>
    <property type="match status" value="1"/>
</dbReference>
<dbReference type="GO" id="GO:0032790">
    <property type="term" value="P:ribosome disassembly"/>
    <property type="evidence" value="ECO:0007669"/>
    <property type="project" value="TreeGrafter"/>
</dbReference>
<dbReference type="GO" id="GO:0043022">
    <property type="term" value="F:ribosome binding"/>
    <property type="evidence" value="ECO:0007669"/>
    <property type="project" value="UniProtKB-ARBA"/>
</dbReference>
<protein>
    <recommendedName>
        <fullName evidence="4 5">Translation initiation factor IF-3</fullName>
    </recommendedName>
</protein>
<feature type="domain" description="Translation initiation factor 3 C-terminal" evidence="8">
    <location>
        <begin position="85"/>
        <end position="167"/>
    </location>
</feature>
<comment type="caution">
    <text evidence="10">The sequence shown here is derived from an EMBL/GenBank/DDBJ whole genome shotgun (WGS) entry which is preliminary data.</text>
</comment>
<dbReference type="NCBIfam" id="TIGR00168">
    <property type="entry name" value="infC"/>
    <property type="match status" value="1"/>
</dbReference>
<dbReference type="InterPro" id="IPR019814">
    <property type="entry name" value="Translation_initiation_fac_3_N"/>
</dbReference>
<dbReference type="PROSITE" id="PS00938">
    <property type="entry name" value="IF3"/>
    <property type="match status" value="1"/>
</dbReference>
<dbReference type="Proteomes" id="UP000322454">
    <property type="component" value="Unassembled WGS sequence"/>
</dbReference>
<keyword evidence="3 4" id="KW-0648">Protein biosynthesis</keyword>
<organism evidence="10 11">
    <name type="scientific">Candidatus Acidulodesulfobacterium acidiphilum</name>
    <dbReference type="NCBI Taxonomy" id="2597224"/>
    <lineage>
        <taxon>Bacteria</taxon>
        <taxon>Deltaproteobacteria</taxon>
        <taxon>Candidatus Acidulodesulfobacterales</taxon>
        <taxon>Candidatus Acidulodesulfobacterium</taxon>
    </lineage>
</organism>
<reference evidence="10 11" key="1">
    <citation type="submission" date="2019-01" db="EMBL/GenBank/DDBJ databases">
        <title>Insights into ecological role of a new deltaproteobacterial order Candidatus Sinidesulfobacterales (Sva0485) by metagenomics and metatranscriptomics.</title>
        <authorList>
            <person name="Tan S."/>
            <person name="Liu J."/>
            <person name="Fang Y."/>
            <person name="Hedlund B."/>
            <person name="Lian Z.-H."/>
            <person name="Huang L.-Y."/>
            <person name="Li J.-T."/>
            <person name="Huang L.-N."/>
            <person name="Li W.-J."/>
            <person name="Jiang H.-C."/>
            <person name="Dong H.-L."/>
            <person name="Shu W.-S."/>
        </authorList>
    </citation>
    <scope>NUCLEOTIDE SEQUENCE [LARGE SCALE GENOMIC DNA]</scope>
    <source>
        <strain evidence="10">AP4</strain>
    </source>
</reference>
<keyword evidence="2 4" id="KW-0396">Initiation factor</keyword>
<evidence type="ECO:0000256" key="4">
    <source>
        <dbReference type="HAMAP-Rule" id="MF_00080"/>
    </source>
</evidence>
<comment type="function">
    <text evidence="4 6">IF-3 binds to the 30S ribosomal subunit and shifts the equilibrium between 70S ribosomes and their 50S and 30S subunits in favor of the free subunits, thus enhancing the availability of 30S subunits on which protein synthesis initiation begins.</text>
</comment>
<evidence type="ECO:0000256" key="5">
    <source>
        <dbReference type="NCBIfam" id="TIGR00168"/>
    </source>
</evidence>
<evidence type="ECO:0000313" key="10">
    <source>
        <dbReference type="EMBL" id="RZV37546.1"/>
    </source>
</evidence>
<comment type="subcellular location">
    <subcellularLocation>
        <location evidence="4 6">Cytoplasm</location>
    </subcellularLocation>
</comment>
<dbReference type="AlphaFoldDB" id="A0A520X8T0"/>
<dbReference type="PANTHER" id="PTHR10938:SF0">
    <property type="entry name" value="TRANSLATION INITIATION FACTOR IF-3, MITOCHONDRIAL"/>
    <property type="match status" value="1"/>
</dbReference>
<feature type="domain" description="Translation initiation factor 3 N-terminal" evidence="9">
    <location>
        <begin position="9"/>
        <end position="78"/>
    </location>
</feature>
<dbReference type="InterPro" id="IPR019813">
    <property type="entry name" value="Translation_initiation_fac3_CS"/>
</dbReference>
<evidence type="ECO:0000256" key="7">
    <source>
        <dbReference type="SAM" id="MobiDB-lite"/>
    </source>
</evidence>
<evidence type="ECO:0000259" key="8">
    <source>
        <dbReference type="Pfam" id="PF00707"/>
    </source>
</evidence>
<dbReference type="Gene3D" id="3.10.20.80">
    <property type="entry name" value="Translation initiation factor 3 (IF-3), N-terminal domain"/>
    <property type="match status" value="1"/>
</dbReference>
<evidence type="ECO:0000256" key="1">
    <source>
        <dbReference type="ARBA" id="ARBA00005439"/>
    </source>
</evidence>
<dbReference type="EMBL" id="SHMQ01000035">
    <property type="protein sequence ID" value="RZV37546.1"/>
    <property type="molecule type" value="Genomic_DNA"/>
</dbReference>
<dbReference type="SUPFAM" id="SSF55200">
    <property type="entry name" value="Translation initiation factor IF3, C-terminal domain"/>
    <property type="match status" value="1"/>
</dbReference>
<dbReference type="FunFam" id="3.10.20.80:FF:000001">
    <property type="entry name" value="Translation initiation factor IF-3"/>
    <property type="match status" value="1"/>
</dbReference>
<evidence type="ECO:0000259" key="9">
    <source>
        <dbReference type="Pfam" id="PF05198"/>
    </source>
</evidence>
<feature type="region of interest" description="Disordered" evidence="7">
    <location>
        <begin position="176"/>
        <end position="195"/>
    </location>
</feature>
<dbReference type="GO" id="GO:0005829">
    <property type="term" value="C:cytosol"/>
    <property type="evidence" value="ECO:0007669"/>
    <property type="project" value="TreeGrafter"/>
</dbReference>
<accession>A0A520X8T0</accession>
<dbReference type="InterPro" id="IPR019815">
    <property type="entry name" value="Translation_initiation_fac_3_C"/>
</dbReference>
<dbReference type="Gene3D" id="3.30.110.10">
    <property type="entry name" value="Translation initiation factor 3 (IF-3), C-terminal domain"/>
    <property type="match status" value="1"/>
</dbReference>
<keyword evidence="4" id="KW-0963">Cytoplasm</keyword>
<evidence type="ECO:0000256" key="2">
    <source>
        <dbReference type="ARBA" id="ARBA00022540"/>
    </source>
</evidence>
<dbReference type="HAMAP" id="MF_00080">
    <property type="entry name" value="IF_3"/>
    <property type="match status" value="1"/>
</dbReference>
<dbReference type="Pfam" id="PF00707">
    <property type="entry name" value="IF3_C"/>
    <property type="match status" value="1"/>
</dbReference>
<evidence type="ECO:0000256" key="6">
    <source>
        <dbReference type="RuleBase" id="RU000646"/>
    </source>
</evidence>
<dbReference type="InterPro" id="IPR036787">
    <property type="entry name" value="T_IF-3_N_sf"/>
</dbReference>
<comment type="similarity">
    <text evidence="1 4 6">Belongs to the IF-3 family.</text>
</comment>
<evidence type="ECO:0000256" key="3">
    <source>
        <dbReference type="ARBA" id="ARBA00022917"/>
    </source>
</evidence>
<evidence type="ECO:0000313" key="11">
    <source>
        <dbReference type="Proteomes" id="UP000322454"/>
    </source>
</evidence>